<dbReference type="Gene3D" id="3.40.50.1010">
    <property type="entry name" value="5'-nuclease"/>
    <property type="match status" value="1"/>
</dbReference>
<evidence type="ECO:0000313" key="3">
    <source>
        <dbReference type="Proteomes" id="UP000291213"/>
    </source>
</evidence>
<dbReference type="EMBL" id="BDMD01000040">
    <property type="protein sequence ID" value="GBF09067.1"/>
    <property type="molecule type" value="Genomic_DNA"/>
</dbReference>
<proteinExistence type="predicted"/>
<name>A0A401H9H9_AERPX</name>
<evidence type="ECO:0000313" key="2">
    <source>
        <dbReference type="EMBL" id="GBF09067.1"/>
    </source>
</evidence>
<dbReference type="SMART" id="SM00670">
    <property type="entry name" value="PINc"/>
    <property type="match status" value="1"/>
</dbReference>
<dbReference type="InterPro" id="IPR029060">
    <property type="entry name" value="PIN-like_dom_sf"/>
</dbReference>
<dbReference type="SUPFAM" id="SSF88723">
    <property type="entry name" value="PIN domain-like"/>
    <property type="match status" value="1"/>
</dbReference>
<dbReference type="RefSeq" id="WP_131160078.1">
    <property type="nucleotide sequence ID" value="NZ_BDMD01000040.1"/>
</dbReference>
<comment type="caution">
    <text evidence="2">The sequence shown here is derived from an EMBL/GenBank/DDBJ whole genome shotgun (WGS) entry which is preliminary data.</text>
</comment>
<dbReference type="Pfam" id="PF01850">
    <property type="entry name" value="PIN"/>
    <property type="match status" value="1"/>
</dbReference>
<organism evidence="2 3">
    <name type="scientific">Aeropyrum pernix</name>
    <dbReference type="NCBI Taxonomy" id="56636"/>
    <lineage>
        <taxon>Archaea</taxon>
        <taxon>Thermoproteota</taxon>
        <taxon>Thermoprotei</taxon>
        <taxon>Desulfurococcales</taxon>
        <taxon>Desulfurococcaceae</taxon>
        <taxon>Aeropyrum</taxon>
    </lineage>
</organism>
<sequence>MKFVDANMFYYYMFKSTYTEKAATLLKQYHDLATSVGVLDEVIFVIMRRLAEKRLGIRKIARLRSYIKSNGVDFALAELERFIKLVEALDIVILQDYADPRELLEVVGKYNLPPSDAVIALTCKHYGIDTILTFDEDFKRVIWLKIIP</sequence>
<feature type="domain" description="PIN" evidence="1">
    <location>
        <begin position="1"/>
        <end position="140"/>
    </location>
</feature>
<accession>A0A401H9H9</accession>
<dbReference type="PANTHER" id="PTHR39677">
    <property type="entry name" value="RIBONUCLEASE VAPC6"/>
    <property type="match status" value="1"/>
</dbReference>
<dbReference type="PANTHER" id="PTHR39677:SF4">
    <property type="entry name" value="RIBONUCLEASE VAPC6"/>
    <property type="match status" value="1"/>
</dbReference>
<dbReference type="AlphaFoldDB" id="A0A401H9H9"/>
<gene>
    <name evidence="2" type="ORF">apy_07920</name>
</gene>
<evidence type="ECO:0000259" key="1">
    <source>
        <dbReference type="SMART" id="SM00670"/>
    </source>
</evidence>
<dbReference type="InterPro" id="IPR002716">
    <property type="entry name" value="PIN_dom"/>
</dbReference>
<protein>
    <submittedName>
        <fullName evidence="2">Putative nucleic acid-binding protein</fullName>
    </submittedName>
</protein>
<dbReference type="Proteomes" id="UP000291213">
    <property type="component" value="Unassembled WGS sequence"/>
</dbReference>
<dbReference type="OrthoDB" id="144476at2157"/>
<reference evidence="2 3" key="1">
    <citation type="submission" date="2017-02" db="EMBL/GenBank/DDBJ databases">
        <title>isolation and characterization of a novel temperate virus Aeropyrum globular virus 1 infecting hyperthermophilic archaeon Aeropyrum.</title>
        <authorList>
            <person name="Yumiya M."/>
            <person name="Yoshida T."/>
            <person name="Sako Y."/>
        </authorList>
    </citation>
    <scope>NUCLEOTIDE SEQUENCE [LARGE SCALE GENOMIC DNA]</scope>
    <source>
        <strain evidence="2 3">YK1-12-2013</strain>
    </source>
</reference>